<evidence type="ECO:0000313" key="1">
    <source>
        <dbReference type="EMBL" id="RFU38310.1"/>
    </source>
</evidence>
<accession>A0A372JEB1</accession>
<proteinExistence type="predicted"/>
<dbReference type="AlphaFoldDB" id="A0A372JEB1"/>
<reference evidence="1 2" key="1">
    <citation type="submission" date="2018-08" db="EMBL/GenBank/DDBJ databases">
        <title>Actinomadura jelena sp. nov., a novel Actinomycete isolated from soil in Chad.</title>
        <authorList>
            <person name="Shi L."/>
        </authorList>
    </citation>
    <scope>NUCLEOTIDE SEQUENCE [LARGE SCALE GENOMIC DNA]</scope>
    <source>
        <strain evidence="1 2">NEAU-G17</strain>
    </source>
</reference>
<sequence length="294" mass="33534">MEILGTGEWRARADAHRRRVEAWIGPHLERRRRGEKHPVEDFLFTYYSHRPNRLQQWHPGAFVELVGARGHGRDYLDTERGATVDAAGLVERRRASIEWTAALLARTASRPAQFGCFGLHEWAMVYRTAEVRHAAWPMRLPADEIAAIVEARGVRCSHFDAFRFFTEAARPLNVLQPTRETQHELEQPGCLHANMDLYKWAYKLSPLVPSELVADCFELARDIRAVDMRASPYDLADLGYPPVRIETAEGRAEYAALQRDFARRAEPLRRRLLAACEGLLAVPVQPVPVQPVEV</sequence>
<evidence type="ECO:0000313" key="2">
    <source>
        <dbReference type="Proteomes" id="UP000261811"/>
    </source>
</evidence>
<keyword evidence="2" id="KW-1185">Reference proteome</keyword>
<comment type="caution">
    <text evidence="1">The sequence shown here is derived from an EMBL/GenBank/DDBJ whole genome shotgun (WGS) entry which is preliminary data.</text>
</comment>
<name>A0A372JEB1_9ACTN</name>
<dbReference type="EMBL" id="QURH01000831">
    <property type="protein sequence ID" value="RFU38310.1"/>
    <property type="molecule type" value="Genomic_DNA"/>
</dbReference>
<dbReference type="OrthoDB" id="9790578at2"/>
<protein>
    <submittedName>
        <fullName evidence="1">3-methyladenine DNA glycosylase</fullName>
    </submittedName>
</protein>
<organism evidence="1 2">
    <name type="scientific">Actinomadura logoneensis</name>
    <dbReference type="NCBI Taxonomy" id="2293572"/>
    <lineage>
        <taxon>Bacteria</taxon>
        <taxon>Bacillati</taxon>
        <taxon>Actinomycetota</taxon>
        <taxon>Actinomycetes</taxon>
        <taxon>Streptosporangiales</taxon>
        <taxon>Thermomonosporaceae</taxon>
        <taxon>Actinomadura</taxon>
    </lineage>
</organism>
<dbReference type="Proteomes" id="UP000261811">
    <property type="component" value="Unassembled WGS sequence"/>
</dbReference>
<gene>
    <name evidence="1" type="ORF">DZF91_28365</name>
</gene>
<dbReference type="RefSeq" id="WP_117360186.1">
    <property type="nucleotide sequence ID" value="NZ_QURH01000831.1"/>
</dbReference>